<name>A0A3Q8U7N4_9VIRU</name>
<dbReference type="KEGG" id="vg:80525985"/>
<accession>A0A3Q8U7N4</accession>
<reference evidence="2" key="1">
    <citation type="submission" date="2018-03" db="EMBL/GenBank/DDBJ databases">
        <title>Draft genome sequences of Megaviruse, new member of the family Mimiviridae isolated from water in Shanghai, China.</title>
        <authorList>
            <person name="Xia Y."/>
        </authorList>
    </citation>
    <scope>NUCLEOTIDE SEQUENCE</scope>
    <source>
        <strain evidence="2">SH</strain>
    </source>
</reference>
<sequence>MVNNTIQYVKHYLIIDYEIMSEDMYCGIGKIPKGKIRGTPEYCIEVNQVRYYGLKKIDSNLLSMSKSRKTDLIKQQLKLKRIEDDAKILIKEVKNIKLIINDDLARESSKKKAKKRMDELLVKRDNLVKRLKKQREFVKQIEKEERDAEEQIKKSSKSSGSKSSSKSSGSKSSSKSSSNKSSSKSSSNKSSSKSSGSKSSSNKSSGKSSSKNRSKR</sequence>
<dbReference type="GeneID" id="80525985"/>
<feature type="compositionally biased region" description="Low complexity" evidence="1">
    <location>
        <begin position="157"/>
        <end position="209"/>
    </location>
</feature>
<dbReference type="RefSeq" id="YP_010788690.1">
    <property type="nucleotide sequence ID" value="NC_075367.1"/>
</dbReference>
<feature type="compositionally biased region" description="Basic and acidic residues" evidence="1">
    <location>
        <begin position="141"/>
        <end position="153"/>
    </location>
</feature>
<feature type="region of interest" description="Disordered" evidence="1">
    <location>
        <begin position="141"/>
        <end position="216"/>
    </location>
</feature>
<dbReference type="EMBL" id="MH046811">
    <property type="protein sequence ID" value="AZL89195.1"/>
    <property type="molecule type" value="Genomic_DNA"/>
</dbReference>
<proteinExistence type="predicted"/>
<evidence type="ECO:0000313" key="2">
    <source>
        <dbReference type="EMBL" id="AZL89195.1"/>
    </source>
</evidence>
<organism evidence="2">
    <name type="scientific">Megavirus baoshan</name>
    <dbReference type="NCBI Taxonomy" id="2496520"/>
    <lineage>
        <taxon>Viruses</taxon>
        <taxon>Varidnaviria</taxon>
        <taxon>Bamfordvirae</taxon>
        <taxon>Nucleocytoviricota</taxon>
        <taxon>Megaviricetes</taxon>
        <taxon>Imitervirales</taxon>
        <taxon>Mimiviridae</taxon>
        <taxon>Megamimivirinae</taxon>
        <taxon>Megavirus</taxon>
        <taxon>Megavirus baoshanense</taxon>
    </lineage>
</organism>
<protein>
    <submittedName>
        <fullName evidence="2">Putative low complexity protein</fullName>
    </submittedName>
</protein>
<evidence type="ECO:0000256" key="1">
    <source>
        <dbReference type="SAM" id="MobiDB-lite"/>
    </source>
</evidence>